<dbReference type="EMBL" id="EF087019">
    <property type="protein sequence ID" value="ABK26275.1"/>
    <property type="molecule type" value="mRNA"/>
</dbReference>
<organism evidence="1">
    <name type="scientific">Picea sitchensis</name>
    <name type="common">Sitka spruce</name>
    <name type="synonym">Pinus sitchensis</name>
    <dbReference type="NCBI Taxonomy" id="3332"/>
    <lineage>
        <taxon>Eukaryota</taxon>
        <taxon>Viridiplantae</taxon>
        <taxon>Streptophyta</taxon>
        <taxon>Embryophyta</taxon>
        <taxon>Tracheophyta</taxon>
        <taxon>Spermatophyta</taxon>
        <taxon>Pinopsida</taxon>
        <taxon>Pinidae</taxon>
        <taxon>Conifers I</taxon>
        <taxon>Pinales</taxon>
        <taxon>Pinaceae</taxon>
        <taxon>Picea</taxon>
    </lineage>
</organism>
<dbReference type="AlphaFoldDB" id="A9P064"/>
<dbReference type="OMA" id="WNPHILP"/>
<name>A9P064_PICSI</name>
<dbReference type="PANTHER" id="PTHR34123">
    <property type="entry name" value="OS04G0578200 PROTEIN"/>
    <property type="match status" value="1"/>
</dbReference>
<accession>A9P064</accession>
<dbReference type="SUPFAM" id="SSF54427">
    <property type="entry name" value="NTF2-like"/>
    <property type="match status" value="1"/>
</dbReference>
<dbReference type="Pfam" id="PF10184">
    <property type="entry name" value="DUF2358"/>
    <property type="match status" value="1"/>
</dbReference>
<protein>
    <submittedName>
        <fullName evidence="1">Uncharacterized protein</fullName>
    </submittedName>
</protein>
<sequence length="222" mass="25079">MASCLRTQCMPHFHSKCFLAKRKPLYPARAARIVGIQKNCTGAIPGAGKFGRRTVLQKMALLSVFIAGNNACGGGVASQNKKTNLSIEEIKSIIENDISKGQYYVTGDMTKEIYENNCRFRDPTTDLTGLEKYISAVKFLFNPNTSKQELLSIAVVDPHTIEAKWRLEGYLKFPWNPHILPYEGSTRYVLDDRGLIMSHEETWDISVWTALQEFLLPSWMPT</sequence>
<dbReference type="InterPro" id="IPR032710">
    <property type="entry name" value="NTF2-like_dom_sf"/>
</dbReference>
<reference evidence="1" key="1">
    <citation type="journal article" date="2008" name="BMC Genomics">
        <title>A conifer genomics resource of 200,000 spruce (Picea spp.) ESTs and 6,464 high-quality, sequence-finished full-length cDNAs for Sitka spruce (Picea sitchensis).</title>
        <authorList>
            <person name="Ralph S.G."/>
            <person name="Chun H.J."/>
            <person name="Kolosova N."/>
            <person name="Cooper D."/>
            <person name="Oddy C."/>
            <person name="Ritland C.E."/>
            <person name="Kirkpatrick R."/>
            <person name="Moore R."/>
            <person name="Barber S."/>
            <person name="Holt R.A."/>
            <person name="Jones S.J."/>
            <person name="Marra M.A."/>
            <person name="Douglas C.J."/>
            <person name="Ritland K."/>
            <person name="Bohlmann J."/>
        </authorList>
    </citation>
    <scope>NUCLEOTIDE SEQUENCE</scope>
    <source>
        <tissue evidence="1">Green portion of the leader tissue</tissue>
    </source>
</reference>
<proteinExistence type="evidence at transcript level"/>
<dbReference type="PANTHER" id="PTHR34123:SF3">
    <property type="entry name" value="SNOAL-LIKE DOMAIN-CONTAINING PROTEIN"/>
    <property type="match status" value="1"/>
</dbReference>
<dbReference type="InterPro" id="IPR018790">
    <property type="entry name" value="DUF2358"/>
</dbReference>
<evidence type="ECO:0000313" key="1">
    <source>
        <dbReference type="EMBL" id="ABK26275.1"/>
    </source>
</evidence>